<feature type="transmembrane region" description="Helical" evidence="2">
    <location>
        <begin position="316"/>
        <end position="335"/>
    </location>
</feature>
<dbReference type="RefSeq" id="WP_069120334.1">
    <property type="nucleotide sequence ID" value="NZ_MARB01000001.1"/>
</dbReference>
<dbReference type="Pfam" id="PF14827">
    <property type="entry name" value="dCache_3"/>
    <property type="match status" value="1"/>
</dbReference>
<sequence>MDSVKNKPEQDRGNAQSSKGLFLSLKWKVVLLFSLVLFIINAGLAGMGYLQQRKLFDTYQAQILDQHHRQVRSLLESSIYRLEQIALMIPALSEAATTSKKLALTEKLERFFKHSETTLQIDWGLEEAAYYSSDNKLQFNWQTGALDDSFLELVKSVNRLEIPSNTIYCDVRCSQYVAVPLLDRGQHAGVLLVGQSLADLIIDFNELAKADVAIVNRPKQHEQLQGRNRYLTNWRRYIIASSNLDRSIPLLQSTADAIEMENLLHNRYTTILDRNHYALSLIPVSSDISAFSADFIIASNITPVVNQIQQATTQSVIIGIIGFSVSELLLALFLWQPMKRLLMISDSLPLLAKNAFREVRDKLTVKHPDRYRDEIDIAGDSAIQLTYTLERLHNEIKTNTDNLIKRGEELAVERDFLNTIMDSAQAIILTQNCNGAILTINTEGGEFIGIRNYERGTRHFCDLFMNVEDIKEMKHVMLRLRDGMISSYQHDAGSLSADGRNRTISWVHSPLTGINDDNEPVILSVGLDITDREVAEQRLAWMASHDPLTELHNRRNFQVEFDKILTLAERYHHSTALIFFDLDQFKYINDTSGHQAGDALLQIVAKKLREITRSTELLARLGGDEFAIVIPETDISDATQFADKLLSELKQITIPLKGHSHRISASIGIATYPEHGSNSDQLLSNADLAMYQAKESGRDQWHIFSSQDQTHEEIKARVTWKDKIEQALAKDNFILFFQPIMEIANGTISHYEVLIRMIESDGTLALPSEFIPVAERTGLIHQINHYVLRTSIQRLSSLNKANHDITLSINLSGRVIDDPELLTQLTHLLNSSGINPERLVFELTETAALADVNAAIDLMSELQALGCRFALDDFGVGFSSFYYLRELPLDIVKIDGSFIKNLTTSTKDQVFVKALTEMASALGKDTVAEFVEDEATLKLLTELGVAHAQGYYIGRPSPEIPVTTTLPSSISI</sequence>
<dbReference type="Proteomes" id="UP000094769">
    <property type="component" value="Unassembled WGS sequence"/>
</dbReference>
<protein>
    <submittedName>
        <fullName evidence="5">Cyclic di-GMP phosphodiesterase Gmr</fullName>
        <ecNumber evidence="5">3.1.4.52</ecNumber>
    </submittedName>
</protein>
<dbReference type="InterPro" id="IPR035919">
    <property type="entry name" value="EAL_sf"/>
</dbReference>
<dbReference type="PROSITE" id="PS50887">
    <property type="entry name" value="GGDEF"/>
    <property type="match status" value="1"/>
</dbReference>
<dbReference type="InterPro" id="IPR052155">
    <property type="entry name" value="Biofilm_reg_signaling"/>
</dbReference>
<dbReference type="InterPro" id="IPR035965">
    <property type="entry name" value="PAS-like_dom_sf"/>
</dbReference>
<name>A0A7Z0VPL2_9GAMM</name>
<dbReference type="SUPFAM" id="SSF55073">
    <property type="entry name" value="Nucleotide cyclase"/>
    <property type="match status" value="1"/>
</dbReference>
<dbReference type="SMART" id="SM00052">
    <property type="entry name" value="EAL"/>
    <property type="match status" value="1"/>
</dbReference>
<evidence type="ECO:0000256" key="1">
    <source>
        <dbReference type="ARBA" id="ARBA00001946"/>
    </source>
</evidence>
<dbReference type="CDD" id="cd01949">
    <property type="entry name" value="GGDEF"/>
    <property type="match status" value="1"/>
</dbReference>
<keyword evidence="6" id="KW-1185">Reference proteome</keyword>
<dbReference type="InterPro" id="IPR029787">
    <property type="entry name" value="Nucleotide_cyclase"/>
</dbReference>
<comment type="cofactor">
    <cofactor evidence="1">
        <name>Mg(2+)</name>
        <dbReference type="ChEBI" id="CHEBI:18420"/>
    </cofactor>
</comment>
<evidence type="ECO:0000259" key="4">
    <source>
        <dbReference type="PROSITE" id="PS50887"/>
    </source>
</evidence>
<organism evidence="5 6">
    <name type="scientific">Candidatus Thiodiazotropha endolucinida</name>
    <dbReference type="NCBI Taxonomy" id="1655433"/>
    <lineage>
        <taxon>Bacteria</taxon>
        <taxon>Pseudomonadati</taxon>
        <taxon>Pseudomonadota</taxon>
        <taxon>Gammaproteobacteria</taxon>
        <taxon>Chromatiales</taxon>
        <taxon>Sedimenticolaceae</taxon>
        <taxon>Candidatus Thiodiazotropha</taxon>
    </lineage>
</organism>
<evidence type="ECO:0000259" key="3">
    <source>
        <dbReference type="PROSITE" id="PS50883"/>
    </source>
</evidence>
<dbReference type="Gene3D" id="3.30.70.270">
    <property type="match status" value="1"/>
</dbReference>
<evidence type="ECO:0000313" key="5">
    <source>
        <dbReference type="EMBL" id="ODJ89567.1"/>
    </source>
</evidence>
<keyword evidence="2" id="KW-0812">Transmembrane</keyword>
<dbReference type="InterPro" id="IPR001633">
    <property type="entry name" value="EAL_dom"/>
</dbReference>
<dbReference type="SUPFAM" id="SSF55785">
    <property type="entry name" value="PYP-like sensor domain (PAS domain)"/>
    <property type="match status" value="1"/>
</dbReference>
<dbReference type="EC" id="3.1.4.52" evidence="5"/>
<dbReference type="NCBIfam" id="TIGR00254">
    <property type="entry name" value="GGDEF"/>
    <property type="match status" value="1"/>
</dbReference>
<dbReference type="Gene3D" id="3.30.450.20">
    <property type="entry name" value="PAS domain"/>
    <property type="match status" value="1"/>
</dbReference>
<dbReference type="OrthoDB" id="1316910at2"/>
<dbReference type="PROSITE" id="PS50883">
    <property type="entry name" value="EAL"/>
    <property type="match status" value="1"/>
</dbReference>
<dbReference type="SMART" id="SM00267">
    <property type="entry name" value="GGDEF"/>
    <property type="match status" value="1"/>
</dbReference>
<keyword evidence="5" id="KW-0378">Hydrolase</keyword>
<dbReference type="SUPFAM" id="SSF141868">
    <property type="entry name" value="EAL domain-like"/>
    <property type="match status" value="1"/>
</dbReference>
<dbReference type="Gene3D" id="3.20.20.450">
    <property type="entry name" value="EAL domain"/>
    <property type="match status" value="1"/>
</dbReference>
<evidence type="ECO:0000256" key="2">
    <source>
        <dbReference type="SAM" id="Phobius"/>
    </source>
</evidence>
<reference evidence="5 6" key="1">
    <citation type="submission" date="2016-06" db="EMBL/GenBank/DDBJ databases">
        <title>Genome sequence of endosymbiont of Candidatus Endolucinida thiodiazotropha.</title>
        <authorList>
            <person name="Poehlein A."/>
            <person name="Koenig S."/>
            <person name="Heiden S.E."/>
            <person name="Thuermer A."/>
            <person name="Voget S."/>
            <person name="Daniel R."/>
            <person name="Markert S."/>
            <person name="Gros O."/>
            <person name="Schweder T."/>
        </authorList>
    </citation>
    <scope>NUCLEOTIDE SEQUENCE [LARGE SCALE GENOMIC DNA]</scope>
    <source>
        <strain evidence="5 6">COS</strain>
    </source>
</reference>
<keyword evidence="2" id="KW-0472">Membrane</keyword>
<dbReference type="EMBL" id="MARB01000001">
    <property type="protein sequence ID" value="ODJ89567.1"/>
    <property type="molecule type" value="Genomic_DNA"/>
</dbReference>
<dbReference type="InterPro" id="IPR043128">
    <property type="entry name" value="Rev_trsase/Diguanyl_cyclase"/>
</dbReference>
<dbReference type="NCBIfam" id="TIGR00229">
    <property type="entry name" value="sensory_box"/>
    <property type="match status" value="1"/>
</dbReference>
<feature type="domain" description="EAL" evidence="3">
    <location>
        <begin position="717"/>
        <end position="970"/>
    </location>
</feature>
<evidence type="ECO:0000313" key="6">
    <source>
        <dbReference type="Proteomes" id="UP000094769"/>
    </source>
</evidence>
<dbReference type="InterPro" id="IPR000014">
    <property type="entry name" value="PAS"/>
</dbReference>
<keyword evidence="2" id="KW-1133">Transmembrane helix</keyword>
<dbReference type="CDD" id="cd01948">
    <property type="entry name" value="EAL"/>
    <property type="match status" value="1"/>
</dbReference>
<feature type="transmembrane region" description="Helical" evidence="2">
    <location>
        <begin position="29"/>
        <end position="50"/>
    </location>
</feature>
<dbReference type="GO" id="GO:0071111">
    <property type="term" value="F:cyclic-guanylate-specific phosphodiesterase activity"/>
    <property type="evidence" value="ECO:0007669"/>
    <property type="project" value="UniProtKB-EC"/>
</dbReference>
<accession>A0A7Z0VPL2</accession>
<gene>
    <name evidence="5" type="primary">gmr_2</name>
    <name evidence="5" type="ORF">CODIS_01270</name>
</gene>
<feature type="domain" description="GGDEF" evidence="4">
    <location>
        <begin position="573"/>
        <end position="706"/>
    </location>
</feature>
<dbReference type="Pfam" id="PF00563">
    <property type="entry name" value="EAL"/>
    <property type="match status" value="1"/>
</dbReference>
<dbReference type="FunFam" id="3.30.70.270:FF:000001">
    <property type="entry name" value="Diguanylate cyclase domain protein"/>
    <property type="match status" value="1"/>
</dbReference>
<dbReference type="PANTHER" id="PTHR44757">
    <property type="entry name" value="DIGUANYLATE CYCLASE DGCP"/>
    <property type="match status" value="1"/>
</dbReference>
<dbReference type="Pfam" id="PF00990">
    <property type="entry name" value="GGDEF"/>
    <property type="match status" value="1"/>
</dbReference>
<proteinExistence type="predicted"/>
<dbReference type="PANTHER" id="PTHR44757:SF2">
    <property type="entry name" value="BIOFILM ARCHITECTURE MAINTENANCE PROTEIN MBAA"/>
    <property type="match status" value="1"/>
</dbReference>
<dbReference type="InterPro" id="IPR000160">
    <property type="entry name" value="GGDEF_dom"/>
</dbReference>
<dbReference type="AlphaFoldDB" id="A0A7Z0VPL2"/>
<comment type="caution">
    <text evidence="5">The sequence shown here is derived from an EMBL/GenBank/DDBJ whole genome shotgun (WGS) entry which is preliminary data.</text>
</comment>
<dbReference type="InterPro" id="IPR029150">
    <property type="entry name" value="dCache_3"/>
</dbReference>